<keyword evidence="2" id="KW-0548">Nucleotidyltransferase</keyword>
<accession>A0A699IA41</accession>
<dbReference type="GO" id="GO:0003964">
    <property type="term" value="F:RNA-directed DNA polymerase activity"/>
    <property type="evidence" value="ECO:0007669"/>
    <property type="project" value="UniProtKB-KW"/>
</dbReference>
<feature type="non-terminal residue" evidence="2">
    <location>
        <position position="1"/>
    </location>
</feature>
<dbReference type="EMBL" id="BKCJ010282361">
    <property type="protein sequence ID" value="GEZ46663.1"/>
    <property type="molecule type" value="Genomic_DNA"/>
</dbReference>
<protein>
    <submittedName>
        <fullName evidence="2">RNA-directed DNA polymerase, eukaryota, reverse transcriptase zinc-binding domain protein</fullName>
    </submittedName>
</protein>
<sequence length="364" mass="40681">YAYGGDTGDDYDEEAISLTTGVKVDGGEVGMVVERKEKEGLGSTDHLIESVVLVELDCLFLSDSVGKSGGILCAWDPNSFRKVSSTVSDYFVMVRGVWLKTGVNLLIVVYAPHDLRDKRMLWDYLANADRYVWSLGSSGDYSVASMRKVIDDNRSPNVFTSTRWVKCMPIKVNVFAWKVKMDALPTRFNISRRENLKSSRIVDKTAKRFNKSSLNTFHKTVGNKDIGNSFMNVVKGSGFDVLKISYLGELWVLIEFESAKVKDLFKENGGANSWFSVLNQASEDFTLGGESLGWKLRVFSLNSGQVTPSIALLQNGNILESFKIVFCGKVYWMRAKEVPGWSPEFTKEKEEDDVSVEDNHGGVM</sequence>
<organism evidence="2">
    <name type="scientific">Tanacetum cinerariifolium</name>
    <name type="common">Dalmatian daisy</name>
    <name type="synonym">Chrysanthemum cinerariifolium</name>
    <dbReference type="NCBI Taxonomy" id="118510"/>
    <lineage>
        <taxon>Eukaryota</taxon>
        <taxon>Viridiplantae</taxon>
        <taxon>Streptophyta</taxon>
        <taxon>Embryophyta</taxon>
        <taxon>Tracheophyta</taxon>
        <taxon>Spermatophyta</taxon>
        <taxon>Magnoliopsida</taxon>
        <taxon>eudicotyledons</taxon>
        <taxon>Gunneridae</taxon>
        <taxon>Pentapetalae</taxon>
        <taxon>asterids</taxon>
        <taxon>campanulids</taxon>
        <taxon>Asterales</taxon>
        <taxon>Asteraceae</taxon>
        <taxon>Asteroideae</taxon>
        <taxon>Anthemideae</taxon>
        <taxon>Anthemidinae</taxon>
        <taxon>Tanacetum</taxon>
    </lineage>
</organism>
<reference evidence="2" key="1">
    <citation type="journal article" date="2019" name="Sci. Rep.">
        <title>Draft genome of Tanacetum cinerariifolium, the natural source of mosquito coil.</title>
        <authorList>
            <person name="Yamashiro T."/>
            <person name="Shiraishi A."/>
            <person name="Satake H."/>
            <person name="Nakayama K."/>
        </authorList>
    </citation>
    <scope>NUCLEOTIDE SEQUENCE</scope>
</reference>
<gene>
    <name evidence="2" type="ORF">Tci_518636</name>
</gene>
<feature type="region of interest" description="Disordered" evidence="1">
    <location>
        <begin position="344"/>
        <end position="364"/>
    </location>
</feature>
<evidence type="ECO:0000256" key="1">
    <source>
        <dbReference type="SAM" id="MobiDB-lite"/>
    </source>
</evidence>
<keyword evidence="2" id="KW-0695">RNA-directed DNA polymerase</keyword>
<evidence type="ECO:0000313" key="2">
    <source>
        <dbReference type="EMBL" id="GEZ46663.1"/>
    </source>
</evidence>
<name>A0A699IA41_TANCI</name>
<dbReference type="AlphaFoldDB" id="A0A699IA41"/>
<comment type="caution">
    <text evidence="2">The sequence shown here is derived from an EMBL/GenBank/DDBJ whole genome shotgun (WGS) entry which is preliminary data.</text>
</comment>
<keyword evidence="2" id="KW-0808">Transferase</keyword>
<proteinExistence type="predicted"/>